<evidence type="ECO:0000313" key="3">
    <source>
        <dbReference type="Proteomes" id="UP000094527"/>
    </source>
</evidence>
<keyword evidence="3" id="KW-1185">Reference proteome</keyword>
<evidence type="ECO:0000313" key="2">
    <source>
        <dbReference type="EMBL" id="ODM89416.1"/>
    </source>
</evidence>
<keyword evidence="1" id="KW-0812">Transmembrane</keyword>
<protein>
    <submittedName>
        <fullName evidence="2">Uncharacterized protein</fullName>
    </submittedName>
</protein>
<comment type="caution">
    <text evidence="2">The sequence shown here is derived from an EMBL/GenBank/DDBJ whole genome shotgun (WGS) entry which is preliminary data.</text>
</comment>
<dbReference type="AlphaFoldDB" id="A0A1D2M8U9"/>
<reference evidence="2 3" key="1">
    <citation type="journal article" date="2016" name="Genome Biol. Evol.">
        <title>Gene Family Evolution Reflects Adaptation to Soil Environmental Stressors in the Genome of the Collembolan Orchesella cincta.</title>
        <authorList>
            <person name="Faddeeva-Vakhrusheva A."/>
            <person name="Derks M.F."/>
            <person name="Anvar S.Y."/>
            <person name="Agamennone V."/>
            <person name="Suring W."/>
            <person name="Smit S."/>
            <person name="van Straalen N.M."/>
            <person name="Roelofs D."/>
        </authorList>
    </citation>
    <scope>NUCLEOTIDE SEQUENCE [LARGE SCALE GENOMIC DNA]</scope>
    <source>
        <tissue evidence="2">Mixed pool</tissue>
    </source>
</reference>
<feature type="transmembrane region" description="Helical" evidence="1">
    <location>
        <begin position="332"/>
        <end position="356"/>
    </location>
</feature>
<organism evidence="2 3">
    <name type="scientific">Orchesella cincta</name>
    <name type="common">Springtail</name>
    <name type="synonym">Podura cincta</name>
    <dbReference type="NCBI Taxonomy" id="48709"/>
    <lineage>
        <taxon>Eukaryota</taxon>
        <taxon>Metazoa</taxon>
        <taxon>Ecdysozoa</taxon>
        <taxon>Arthropoda</taxon>
        <taxon>Hexapoda</taxon>
        <taxon>Collembola</taxon>
        <taxon>Entomobryomorpha</taxon>
        <taxon>Entomobryoidea</taxon>
        <taxon>Orchesellidae</taxon>
        <taxon>Orchesellinae</taxon>
        <taxon>Orchesella</taxon>
    </lineage>
</organism>
<proteinExistence type="predicted"/>
<keyword evidence="1" id="KW-1133">Transmembrane helix</keyword>
<name>A0A1D2M8U9_ORCCI</name>
<accession>A0A1D2M8U9</accession>
<keyword evidence="1" id="KW-0472">Membrane</keyword>
<dbReference type="EMBL" id="LJIJ01002656">
    <property type="protein sequence ID" value="ODM89416.1"/>
    <property type="molecule type" value="Genomic_DNA"/>
</dbReference>
<sequence>MDWFSTRFSTIVTGIKPYINSSSSSENITWTATMVARLNRENDFNPSFQPLQVIHTVYPEMANLRDWLLYDPNLKQDVNLEQPLEVAQEANAIFPGTVTTIVFHKADSRFGWNGFKEALETQLGNTNNSNAIRFGTYVDLSNCEVLKADFKSVSKWLKVVIIELVSDLRSPIPRLQFNNQKAAAYMDSALRNLFGKWEECRDSFHAVYPEVDIMLAVDCSKVMRTHENTTKEQLAKCWEMVTDYAEENNVWVVLYQAFDTPCPLRAPLGYRYVHDYTKGWWKLQQKSQVNITADSFEEQFKDLTSDSVNSNKNIYRTATLGTKCEAGGRKNVSMIVAIVILSILCFGLIMAVVYLYNGNIFRKLAQRDHVKFQVLSEDVTF</sequence>
<dbReference type="Proteomes" id="UP000094527">
    <property type="component" value="Unassembled WGS sequence"/>
</dbReference>
<evidence type="ECO:0000256" key="1">
    <source>
        <dbReference type="SAM" id="Phobius"/>
    </source>
</evidence>
<gene>
    <name evidence="2" type="ORF">Ocin01_17266</name>
</gene>